<evidence type="ECO:0000256" key="3">
    <source>
        <dbReference type="SAM" id="MobiDB-lite"/>
    </source>
</evidence>
<evidence type="ECO:0000256" key="4">
    <source>
        <dbReference type="SAM" id="Phobius"/>
    </source>
</evidence>
<gene>
    <name evidence="5" type="ORF">C7381_103131</name>
</gene>
<dbReference type="Pfam" id="PF04203">
    <property type="entry name" value="Sortase"/>
    <property type="match status" value="1"/>
</dbReference>
<organism evidence="5 6">
    <name type="scientific">Ezakiella coagulans</name>
    <dbReference type="NCBI Taxonomy" id="46507"/>
    <lineage>
        <taxon>Bacteria</taxon>
        <taxon>Bacillati</taxon>
        <taxon>Bacillota</taxon>
        <taxon>Tissierellia</taxon>
        <taxon>Ezakiella</taxon>
    </lineage>
</organism>
<dbReference type="NCBIfam" id="NF033745">
    <property type="entry name" value="class_C_sortase"/>
    <property type="match status" value="1"/>
</dbReference>
<feature type="compositionally biased region" description="Basic and acidic residues" evidence="3">
    <location>
        <begin position="307"/>
        <end position="321"/>
    </location>
</feature>
<dbReference type="EMBL" id="QEKV01000003">
    <property type="protein sequence ID" value="PVY94892.1"/>
    <property type="molecule type" value="Genomic_DNA"/>
</dbReference>
<feature type="compositionally biased region" description="Acidic residues" evidence="3">
    <location>
        <begin position="322"/>
        <end position="332"/>
    </location>
</feature>
<feature type="compositionally biased region" description="Basic and acidic residues" evidence="3">
    <location>
        <begin position="532"/>
        <end position="543"/>
    </location>
</feature>
<evidence type="ECO:0000313" key="5">
    <source>
        <dbReference type="EMBL" id="PVY94892.1"/>
    </source>
</evidence>
<dbReference type="InterPro" id="IPR005754">
    <property type="entry name" value="Sortase"/>
</dbReference>
<dbReference type="Gene3D" id="2.40.260.10">
    <property type="entry name" value="Sortase"/>
    <property type="match status" value="1"/>
</dbReference>
<feature type="region of interest" description="Disordered" evidence="3">
    <location>
        <begin position="589"/>
        <end position="696"/>
    </location>
</feature>
<protein>
    <submittedName>
        <fullName evidence="5">LPXTG-site transpeptidase (Sortase) family protein</fullName>
    </submittedName>
</protein>
<feature type="region of interest" description="Disordered" evidence="3">
    <location>
        <begin position="532"/>
        <end position="568"/>
    </location>
</feature>
<dbReference type="InterPro" id="IPR042002">
    <property type="entry name" value="Sortase_C"/>
</dbReference>
<evidence type="ECO:0000256" key="2">
    <source>
        <dbReference type="PIRSR" id="PIRSR605754-1"/>
    </source>
</evidence>
<name>A0A2U1E4W4_9FIRM</name>
<dbReference type="Proteomes" id="UP000245793">
    <property type="component" value="Unassembled WGS sequence"/>
</dbReference>
<keyword evidence="4" id="KW-1133">Transmembrane helix</keyword>
<proteinExistence type="predicted"/>
<accession>A0A2U1E4W4</accession>
<dbReference type="InterPro" id="IPR023365">
    <property type="entry name" value="Sortase_dom-sf"/>
</dbReference>
<feature type="compositionally biased region" description="Basic and acidic residues" evidence="3">
    <location>
        <begin position="642"/>
        <end position="653"/>
    </location>
</feature>
<keyword evidence="6" id="KW-1185">Reference proteome</keyword>
<feature type="compositionally biased region" description="Basic and acidic residues" evidence="3">
    <location>
        <begin position="589"/>
        <end position="625"/>
    </location>
</feature>
<feature type="compositionally biased region" description="Basic and acidic residues" evidence="3">
    <location>
        <begin position="551"/>
        <end position="568"/>
    </location>
</feature>
<keyword evidence="1" id="KW-0378">Hydrolase</keyword>
<feature type="compositionally biased region" description="Basic and acidic residues" evidence="3">
    <location>
        <begin position="445"/>
        <end position="459"/>
    </location>
</feature>
<reference evidence="5 6" key="1">
    <citation type="submission" date="2018-04" db="EMBL/GenBank/DDBJ databases">
        <title>Genomic Encyclopedia of Type Strains, Phase IV (KMG-IV): sequencing the most valuable type-strain genomes for metagenomic binning, comparative biology and taxonomic classification.</title>
        <authorList>
            <person name="Goeker M."/>
        </authorList>
    </citation>
    <scope>NUCLEOTIDE SEQUENCE [LARGE SCALE GENOMIC DNA]</scope>
    <source>
        <strain evidence="5 6">DSM 20705</strain>
    </source>
</reference>
<evidence type="ECO:0000313" key="6">
    <source>
        <dbReference type="Proteomes" id="UP000245793"/>
    </source>
</evidence>
<keyword evidence="4" id="KW-0812">Transmembrane</keyword>
<feature type="region of interest" description="Disordered" evidence="3">
    <location>
        <begin position="420"/>
        <end position="459"/>
    </location>
</feature>
<feature type="region of interest" description="Disordered" evidence="3">
    <location>
        <begin position="306"/>
        <end position="388"/>
    </location>
</feature>
<feature type="active site" description="Proton donor/acceptor" evidence="2">
    <location>
        <position position="168"/>
    </location>
</feature>
<feature type="compositionally biased region" description="Basic and acidic residues" evidence="3">
    <location>
        <begin position="663"/>
        <end position="696"/>
    </location>
</feature>
<comment type="caution">
    <text evidence="5">The sequence shown here is derived from an EMBL/GenBank/DDBJ whole genome shotgun (WGS) entry which is preliminary data.</text>
</comment>
<sequence length="759" mass="87086">MDKDIKNEKVNIENKKAARKKKRRASTFLLIAIFLMGLLVLMYPIISRLYYNVESSYEIDDFDKEAAKLDDAEVKRRIELAHAFNDSLVNHIDKDPYTDEQKAAGRKEYARMLEINERMGHVEIPKINVDIPMYAGTDEEVLQKGVGHLEGTSLPVGGIDTHTVLTAHCGLPTAKLFTDLEKLKEGDVFYVHNLAETLAYKVVQIKVVNPDEFDDLLVVKGHDYATLLTCTPYMINTHRLLVRGERIPYDAVADIVTARENKEIFKYKNRFFIALGVIAFLLLLILTTRHKKKRYMKAIKKLSAMKTADDSNDKPDDKGPDEGGDDGDDDNPPPDGPNGTAPVEEAIDEPDIPKEDTVDENKEPHNELDLESFQEKSDNIKSDEYVENGGEDVSFLNKLKNIMVEPDEDDFDDEDFDEFEEVKNKKSDKKSGIKGWDDDTSPENDEPKEINIDSEPVIERKTAFDDAALKAETEKKLFKDEPKKVESDKKSGSFFQRFSKKKAKESIFTDEDLNINQEERRRKAKRLAQEAEKRIESEREHLKKIASHSKLVKENEKQSKKKVSKIDAADPKALELEYKRLREEARLENEKMEKNIKSAEVHDSIDMDSKKVDKNSRAKELKDISVKNLSESSKEAKKKAPVKTETKDTKQEFDSVSNVRVQKSTDETMNFEKVRESSQKEVSKEKRKESEINPNHIIREVETEAQKQARLAAEEFDRMMAARRKNRTSDKSIIDMKLNEEEEKLQKLADLFTGENDNQ</sequence>
<dbReference type="CDD" id="cd05827">
    <property type="entry name" value="Sortase_C"/>
    <property type="match status" value="1"/>
</dbReference>
<feature type="active site" description="Acyl-thioester intermediate" evidence="2">
    <location>
        <position position="230"/>
    </location>
</feature>
<feature type="compositionally biased region" description="Basic and acidic residues" evidence="3">
    <location>
        <begin position="421"/>
        <end position="437"/>
    </location>
</feature>
<dbReference type="SUPFAM" id="SSF63817">
    <property type="entry name" value="Sortase"/>
    <property type="match status" value="1"/>
</dbReference>
<dbReference type="NCBIfam" id="TIGR01076">
    <property type="entry name" value="sortase_fam"/>
    <property type="match status" value="1"/>
</dbReference>
<evidence type="ECO:0000256" key="1">
    <source>
        <dbReference type="ARBA" id="ARBA00022801"/>
    </source>
</evidence>
<feature type="compositionally biased region" description="Basic and acidic residues" evidence="3">
    <location>
        <begin position="351"/>
        <end position="384"/>
    </location>
</feature>
<dbReference type="AlphaFoldDB" id="A0A2U1E4W4"/>
<feature type="transmembrane region" description="Helical" evidence="4">
    <location>
        <begin position="25"/>
        <end position="46"/>
    </location>
</feature>
<feature type="transmembrane region" description="Helical" evidence="4">
    <location>
        <begin position="271"/>
        <end position="288"/>
    </location>
</feature>
<keyword evidence="4" id="KW-0472">Membrane</keyword>
<dbReference type="GO" id="GO:0016787">
    <property type="term" value="F:hydrolase activity"/>
    <property type="evidence" value="ECO:0007669"/>
    <property type="project" value="UniProtKB-KW"/>
</dbReference>